<evidence type="ECO:0000256" key="1">
    <source>
        <dbReference type="ARBA" id="ARBA00004651"/>
    </source>
</evidence>
<dbReference type="RefSeq" id="WP_015796097.1">
    <property type="nucleotide sequence ID" value="NC_013131.1"/>
</dbReference>
<dbReference type="Pfam" id="PF01594">
    <property type="entry name" value="AI-2E_transport"/>
    <property type="match status" value="1"/>
</dbReference>
<accession>C7QB81</accession>
<feature type="transmembrane region" description="Helical" evidence="9">
    <location>
        <begin position="113"/>
        <end position="134"/>
    </location>
</feature>
<organism evidence="10 11">
    <name type="scientific">Catenulispora acidiphila (strain DSM 44928 / JCM 14897 / NBRC 102108 / NRRL B-24433 / ID139908)</name>
    <dbReference type="NCBI Taxonomy" id="479433"/>
    <lineage>
        <taxon>Bacteria</taxon>
        <taxon>Bacillati</taxon>
        <taxon>Actinomycetota</taxon>
        <taxon>Actinomycetes</taxon>
        <taxon>Catenulisporales</taxon>
        <taxon>Catenulisporaceae</taxon>
        <taxon>Catenulispora</taxon>
    </lineage>
</organism>
<dbReference type="PANTHER" id="PTHR21716">
    <property type="entry name" value="TRANSMEMBRANE PROTEIN"/>
    <property type="match status" value="1"/>
</dbReference>
<dbReference type="Proteomes" id="UP000000851">
    <property type="component" value="Chromosome"/>
</dbReference>
<dbReference type="InterPro" id="IPR002549">
    <property type="entry name" value="AI-2E-like"/>
</dbReference>
<proteinExistence type="inferred from homology"/>
<feature type="region of interest" description="Disordered" evidence="8">
    <location>
        <begin position="1"/>
        <end position="42"/>
    </location>
</feature>
<dbReference type="InParanoid" id="C7QB81"/>
<dbReference type="EMBL" id="CP001700">
    <property type="protein sequence ID" value="ACU76372.1"/>
    <property type="molecule type" value="Genomic_DNA"/>
</dbReference>
<evidence type="ECO:0000256" key="4">
    <source>
        <dbReference type="ARBA" id="ARBA00022475"/>
    </source>
</evidence>
<dbReference type="GO" id="GO:0055085">
    <property type="term" value="P:transmembrane transport"/>
    <property type="evidence" value="ECO:0007669"/>
    <property type="project" value="TreeGrafter"/>
</dbReference>
<protein>
    <recommendedName>
        <fullName evidence="12">Permease</fullName>
    </recommendedName>
</protein>
<comment type="similarity">
    <text evidence="2">Belongs to the autoinducer-2 exporter (AI-2E) (TC 2.A.86) family.</text>
</comment>
<sequence length="392" mass="41478">MAGNQRGGTDQATSRRTPKPSGERRVPGASAPKDPGIRAGAADDPPSLSAMPAAGWFSFAFWLAAGAITAYALVHLVSGLGSLLSVLMLAVFFATALDPMVTGLVNRGLRRGLAVFVVAMGVLALFAGFVAVIFPPIDREVNSLINAIPGYLNDLRNKSTYLGKLENKYHLIEKVKSWINSNKAGTLDLNGILGAGKAVFSLLTGTLAGIALTFYFVANMPGIKNFAYHLVPVRRRPRVSELTDRILAQVGKYVIGQMIIASIAGFFTWIWAMAWSIPYPAALGLVVALFGLVPVVGSSIGGAVVTLVALTVSLKVAIFTLAYYVAARLAEDYLIAPRVNRRTVDVHPMVTILAVLVGAALFGIVGALVAIPAAVAIRLIATEVLLPRIDEM</sequence>
<feature type="transmembrane region" description="Helical" evidence="9">
    <location>
        <begin position="277"/>
        <end position="296"/>
    </location>
</feature>
<keyword evidence="11" id="KW-1185">Reference proteome</keyword>
<dbReference type="GO" id="GO:0005886">
    <property type="term" value="C:plasma membrane"/>
    <property type="evidence" value="ECO:0007669"/>
    <property type="project" value="UniProtKB-SubCell"/>
</dbReference>
<comment type="subcellular location">
    <subcellularLocation>
        <location evidence="1">Cell membrane</location>
        <topology evidence="1">Multi-pass membrane protein</topology>
    </subcellularLocation>
</comment>
<evidence type="ECO:0000256" key="2">
    <source>
        <dbReference type="ARBA" id="ARBA00009773"/>
    </source>
</evidence>
<keyword evidence="6 9" id="KW-1133">Transmembrane helix</keyword>
<feature type="transmembrane region" description="Helical" evidence="9">
    <location>
        <begin position="253"/>
        <end position="271"/>
    </location>
</feature>
<dbReference type="eggNOG" id="COG0628">
    <property type="taxonomic scope" value="Bacteria"/>
</dbReference>
<keyword evidence="3" id="KW-0813">Transport</keyword>
<evidence type="ECO:0000313" key="11">
    <source>
        <dbReference type="Proteomes" id="UP000000851"/>
    </source>
</evidence>
<feature type="transmembrane region" description="Helical" evidence="9">
    <location>
        <begin position="198"/>
        <end position="218"/>
    </location>
</feature>
<evidence type="ECO:0000256" key="9">
    <source>
        <dbReference type="SAM" id="Phobius"/>
    </source>
</evidence>
<dbReference type="AlphaFoldDB" id="C7QB81"/>
<dbReference type="OrthoDB" id="4016357at2"/>
<evidence type="ECO:0000256" key="8">
    <source>
        <dbReference type="SAM" id="MobiDB-lite"/>
    </source>
</evidence>
<keyword evidence="4" id="KW-1003">Cell membrane</keyword>
<dbReference type="PANTHER" id="PTHR21716:SF53">
    <property type="entry name" value="PERMEASE PERM-RELATED"/>
    <property type="match status" value="1"/>
</dbReference>
<keyword evidence="5 9" id="KW-0812">Transmembrane</keyword>
<evidence type="ECO:0000256" key="6">
    <source>
        <dbReference type="ARBA" id="ARBA00022989"/>
    </source>
</evidence>
<feature type="transmembrane region" description="Helical" evidence="9">
    <location>
        <begin position="80"/>
        <end position="101"/>
    </location>
</feature>
<reference evidence="10 11" key="1">
    <citation type="journal article" date="2009" name="Stand. Genomic Sci.">
        <title>Complete genome sequence of Catenulispora acidiphila type strain (ID 139908).</title>
        <authorList>
            <person name="Copeland A."/>
            <person name="Lapidus A."/>
            <person name="Glavina Del Rio T."/>
            <person name="Nolan M."/>
            <person name="Lucas S."/>
            <person name="Chen F."/>
            <person name="Tice H."/>
            <person name="Cheng J.F."/>
            <person name="Bruce D."/>
            <person name="Goodwin L."/>
            <person name="Pitluck S."/>
            <person name="Mikhailova N."/>
            <person name="Pati A."/>
            <person name="Ivanova N."/>
            <person name="Mavromatis K."/>
            <person name="Chen A."/>
            <person name="Palaniappan K."/>
            <person name="Chain P."/>
            <person name="Land M."/>
            <person name="Hauser L."/>
            <person name="Chang Y.J."/>
            <person name="Jeffries C.D."/>
            <person name="Chertkov O."/>
            <person name="Brettin T."/>
            <person name="Detter J.C."/>
            <person name="Han C."/>
            <person name="Ali Z."/>
            <person name="Tindall B.J."/>
            <person name="Goker M."/>
            <person name="Bristow J."/>
            <person name="Eisen J.A."/>
            <person name="Markowitz V."/>
            <person name="Hugenholtz P."/>
            <person name="Kyrpides N.C."/>
            <person name="Klenk H.P."/>
        </authorList>
    </citation>
    <scope>NUCLEOTIDE SEQUENCE [LARGE SCALE GENOMIC DNA]</scope>
    <source>
        <strain evidence="11">DSM 44928 / JCM 14897 / NBRC 102108 / NRRL B-24433 / ID139908</strain>
    </source>
</reference>
<evidence type="ECO:0000256" key="3">
    <source>
        <dbReference type="ARBA" id="ARBA00022448"/>
    </source>
</evidence>
<feature type="transmembrane region" description="Helical" evidence="9">
    <location>
        <begin position="53"/>
        <end position="74"/>
    </location>
</feature>
<feature type="transmembrane region" description="Helical" evidence="9">
    <location>
        <begin position="346"/>
        <end position="371"/>
    </location>
</feature>
<evidence type="ECO:0000313" key="10">
    <source>
        <dbReference type="EMBL" id="ACU76372.1"/>
    </source>
</evidence>
<keyword evidence="7 9" id="KW-0472">Membrane</keyword>
<gene>
    <name evidence="10" type="ordered locus">Caci_7547</name>
</gene>
<evidence type="ECO:0000256" key="7">
    <source>
        <dbReference type="ARBA" id="ARBA00023136"/>
    </source>
</evidence>
<evidence type="ECO:0008006" key="12">
    <source>
        <dbReference type="Google" id="ProtNLM"/>
    </source>
</evidence>
<name>C7QB81_CATAD</name>
<dbReference type="KEGG" id="cai:Caci_7547"/>
<evidence type="ECO:0000256" key="5">
    <source>
        <dbReference type="ARBA" id="ARBA00022692"/>
    </source>
</evidence>
<dbReference type="STRING" id="479433.Caci_7547"/>
<feature type="transmembrane region" description="Helical" evidence="9">
    <location>
        <begin position="303"/>
        <end position="326"/>
    </location>
</feature>
<dbReference type="HOGENOM" id="CLU_031275_6_1_11"/>